<keyword evidence="5" id="KW-1185">Reference proteome</keyword>
<evidence type="ECO:0000313" key="4">
    <source>
        <dbReference type="EMBL" id="TEB28623.1"/>
    </source>
</evidence>
<dbReference type="EMBL" id="QPFP01000031">
    <property type="protein sequence ID" value="TEB28623.1"/>
    <property type="molecule type" value="Genomic_DNA"/>
</dbReference>
<feature type="domain" description="DUF6533" evidence="3">
    <location>
        <begin position="25"/>
        <end position="68"/>
    </location>
</feature>
<keyword evidence="2" id="KW-0472">Membrane</keyword>
<dbReference type="Proteomes" id="UP000298030">
    <property type="component" value="Unassembled WGS sequence"/>
</dbReference>
<feature type="transmembrane region" description="Helical" evidence="2">
    <location>
        <begin position="230"/>
        <end position="253"/>
    </location>
</feature>
<dbReference type="InterPro" id="IPR045340">
    <property type="entry name" value="DUF6533"/>
</dbReference>
<feature type="transmembrane region" description="Helical" evidence="2">
    <location>
        <begin position="95"/>
        <end position="116"/>
    </location>
</feature>
<feature type="region of interest" description="Disordered" evidence="1">
    <location>
        <begin position="320"/>
        <end position="339"/>
    </location>
</feature>
<keyword evidence="2" id="KW-0812">Transmembrane</keyword>
<name>A0A4Y7T375_COPMI</name>
<dbReference type="Pfam" id="PF20151">
    <property type="entry name" value="DUF6533"/>
    <property type="match status" value="1"/>
</dbReference>
<dbReference type="AlphaFoldDB" id="A0A4Y7T375"/>
<accession>A0A4Y7T375</accession>
<feature type="transmembrane region" description="Helical" evidence="2">
    <location>
        <begin position="24"/>
        <end position="45"/>
    </location>
</feature>
<gene>
    <name evidence="4" type="ORF">FA13DRAFT_1815725</name>
</gene>
<feature type="transmembrane region" description="Helical" evidence="2">
    <location>
        <begin position="259"/>
        <end position="280"/>
    </location>
</feature>
<feature type="transmembrane region" description="Helical" evidence="2">
    <location>
        <begin position="189"/>
        <end position="209"/>
    </location>
</feature>
<protein>
    <recommendedName>
        <fullName evidence="3">DUF6533 domain-containing protein</fullName>
    </recommendedName>
</protein>
<evidence type="ECO:0000313" key="5">
    <source>
        <dbReference type="Proteomes" id="UP000298030"/>
    </source>
</evidence>
<evidence type="ECO:0000256" key="2">
    <source>
        <dbReference type="SAM" id="Phobius"/>
    </source>
</evidence>
<sequence length="339" mass="37677">MAVSPEQIQALADEVAKWRLQENIYIAFYCFYVYYFLTTVAEEVSNILPQRWNRGKTLFMIMRYGPLVNISVQLIRDYRTYLTISLNACKALWILHNMFYFSALVSCDFSLALCLAALLRAKALYLVIIVLLSCGMSVINGVMNLGADIQYQAEPISSFDMELGYPCYYASNEQLLEQTFIPAGRDIRAYLSVSATVLLVLLGVITAVFRYKGRGGGLVWVIYRDGGAQYISLLAIKLAVAIVQSPKILSAAVLDGSPVYALAITSYNCVVPILAQRLLINMRKVDYMGTEPMASKLLFASLPPESEGSAECDPDCFEMAEKPVGRRHEEPKGEGIDGV</sequence>
<comment type="caution">
    <text evidence="4">The sequence shown here is derived from an EMBL/GenBank/DDBJ whole genome shotgun (WGS) entry which is preliminary data.</text>
</comment>
<evidence type="ECO:0000256" key="1">
    <source>
        <dbReference type="SAM" id="MobiDB-lite"/>
    </source>
</evidence>
<proteinExistence type="predicted"/>
<keyword evidence="2" id="KW-1133">Transmembrane helix</keyword>
<evidence type="ECO:0000259" key="3">
    <source>
        <dbReference type="Pfam" id="PF20151"/>
    </source>
</evidence>
<reference evidence="4 5" key="1">
    <citation type="journal article" date="2019" name="Nat. Ecol. Evol.">
        <title>Megaphylogeny resolves global patterns of mushroom evolution.</title>
        <authorList>
            <person name="Varga T."/>
            <person name="Krizsan K."/>
            <person name="Foldi C."/>
            <person name="Dima B."/>
            <person name="Sanchez-Garcia M."/>
            <person name="Sanchez-Ramirez S."/>
            <person name="Szollosi G.J."/>
            <person name="Szarkandi J.G."/>
            <person name="Papp V."/>
            <person name="Albert L."/>
            <person name="Andreopoulos W."/>
            <person name="Angelini C."/>
            <person name="Antonin V."/>
            <person name="Barry K.W."/>
            <person name="Bougher N.L."/>
            <person name="Buchanan P."/>
            <person name="Buyck B."/>
            <person name="Bense V."/>
            <person name="Catcheside P."/>
            <person name="Chovatia M."/>
            <person name="Cooper J."/>
            <person name="Damon W."/>
            <person name="Desjardin D."/>
            <person name="Finy P."/>
            <person name="Geml J."/>
            <person name="Haridas S."/>
            <person name="Hughes K."/>
            <person name="Justo A."/>
            <person name="Karasinski D."/>
            <person name="Kautmanova I."/>
            <person name="Kiss B."/>
            <person name="Kocsube S."/>
            <person name="Kotiranta H."/>
            <person name="LaButti K.M."/>
            <person name="Lechner B.E."/>
            <person name="Liimatainen K."/>
            <person name="Lipzen A."/>
            <person name="Lukacs Z."/>
            <person name="Mihaltcheva S."/>
            <person name="Morgado L.N."/>
            <person name="Niskanen T."/>
            <person name="Noordeloos M.E."/>
            <person name="Ohm R.A."/>
            <person name="Ortiz-Santana B."/>
            <person name="Ovrebo C."/>
            <person name="Racz N."/>
            <person name="Riley R."/>
            <person name="Savchenko A."/>
            <person name="Shiryaev A."/>
            <person name="Soop K."/>
            <person name="Spirin V."/>
            <person name="Szebenyi C."/>
            <person name="Tomsovsky M."/>
            <person name="Tulloss R.E."/>
            <person name="Uehling J."/>
            <person name="Grigoriev I.V."/>
            <person name="Vagvolgyi C."/>
            <person name="Papp T."/>
            <person name="Martin F.M."/>
            <person name="Miettinen O."/>
            <person name="Hibbett D.S."/>
            <person name="Nagy L.G."/>
        </authorList>
    </citation>
    <scope>NUCLEOTIDE SEQUENCE [LARGE SCALE GENOMIC DNA]</scope>
    <source>
        <strain evidence="4 5">FP101781</strain>
    </source>
</reference>
<feature type="transmembrane region" description="Helical" evidence="2">
    <location>
        <begin position="123"/>
        <end position="143"/>
    </location>
</feature>
<organism evidence="4 5">
    <name type="scientific">Coprinellus micaceus</name>
    <name type="common">Glistening ink-cap mushroom</name>
    <name type="synonym">Coprinus micaceus</name>
    <dbReference type="NCBI Taxonomy" id="71717"/>
    <lineage>
        <taxon>Eukaryota</taxon>
        <taxon>Fungi</taxon>
        <taxon>Dikarya</taxon>
        <taxon>Basidiomycota</taxon>
        <taxon>Agaricomycotina</taxon>
        <taxon>Agaricomycetes</taxon>
        <taxon>Agaricomycetidae</taxon>
        <taxon>Agaricales</taxon>
        <taxon>Agaricineae</taxon>
        <taxon>Psathyrellaceae</taxon>
        <taxon>Coprinellus</taxon>
    </lineage>
</organism>